<gene>
    <name evidence="2" type="ORF">KDX31_03645</name>
</gene>
<feature type="compositionally biased region" description="Polar residues" evidence="1">
    <location>
        <begin position="39"/>
        <end position="59"/>
    </location>
</feature>
<keyword evidence="3" id="KW-1185">Reference proteome</keyword>
<feature type="region of interest" description="Disordered" evidence="1">
    <location>
        <begin position="16"/>
        <end position="59"/>
    </location>
</feature>
<name>A0ABY5GX25_9GAMM</name>
<evidence type="ECO:0000313" key="3">
    <source>
        <dbReference type="Proteomes" id="UP001059950"/>
    </source>
</evidence>
<evidence type="ECO:0000313" key="2">
    <source>
        <dbReference type="EMBL" id="UTW04121.1"/>
    </source>
</evidence>
<accession>A0ABY5GX25</accession>
<evidence type="ECO:0008006" key="4">
    <source>
        <dbReference type="Google" id="ProtNLM"/>
    </source>
</evidence>
<sequence length="282" mass="31261">MFNFFSLSPFVFPPGLSQQTGHPGHSLPDSAAPDRSATDDSGQSRSTSAAPALQSYSSSERFSLNDSFTISVTTKEGDQVEITFRSETRYQSDFAQRSGNGPEKQHYRIDKDQSSEFGFGVTGDLDIEEIDAIVTLVQDLSSMASNFFNGNLQAAMQQAGDLALDSAQLAEADISMKQSVEYRAIETYREIRSMAEDASAVSPRSIEPFWEQLQHQISRTDQRLSNAAGFTLDLFDNLVQHDVRFTAASETQQHSIEDNLERLRALVSGMQYEQGNESDDDH</sequence>
<dbReference type="Proteomes" id="UP001059950">
    <property type="component" value="Chromosome"/>
</dbReference>
<dbReference type="EMBL" id="CP073344">
    <property type="protein sequence ID" value="UTW04121.1"/>
    <property type="molecule type" value="Genomic_DNA"/>
</dbReference>
<reference evidence="2" key="1">
    <citation type="submission" date="2021-04" db="EMBL/GenBank/DDBJ databases">
        <title>Oceanospirillales bacteria with DddD are important DMSP degraders in coastal seawater.</title>
        <authorList>
            <person name="Liu J."/>
        </authorList>
    </citation>
    <scope>NUCLEOTIDE SEQUENCE</scope>
    <source>
        <strain evidence="2">GY6</strain>
    </source>
</reference>
<organism evidence="2 3">
    <name type="scientific">Amphritea atlantica</name>
    <dbReference type="NCBI Taxonomy" id="355243"/>
    <lineage>
        <taxon>Bacteria</taxon>
        <taxon>Pseudomonadati</taxon>
        <taxon>Pseudomonadota</taxon>
        <taxon>Gammaproteobacteria</taxon>
        <taxon>Oceanospirillales</taxon>
        <taxon>Oceanospirillaceae</taxon>
        <taxon>Amphritea</taxon>
    </lineage>
</organism>
<evidence type="ECO:0000256" key="1">
    <source>
        <dbReference type="SAM" id="MobiDB-lite"/>
    </source>
</evidence>
<proteinExistence type="predicted"/>
<protein>
    <recommendedName>
        <fullName evidence="4">DUF5610 domain-containing protein</fullName>
    </recommendedName>
</protein>